<feature type="transmembrane region" description="Helical" evidence="2">
    <location>
        <begin position="43"/>
        <end position="62"/>
    </location>
</feature>
<dbReference type="GeneID" id="63702054"/>
<accession>A0A017SAS0</accession>
<evidence type="ECO:0000313" key="3">
    <source>
        <dbReference type="EMBL" id="EYE93729.1"/>
    </source>
</evidence>
<dbReference type="OrthoDB" id="5342924at2759"/>
<gene>
    <name evidence="3" type="ORF">EURHEDRAFT_524563</name>
</gene>
<feature type="transmembrane region" description="Helical" evidence="2">
    <location>
        <begin position="671"/>
        <end position="692"/>
    </location>
</feature>
<dbReference type="STRING" id="1388766.A0A017SAS0"/>
<feature type="compositionally biased region" description="Polar residues" evidence="1">
    <location>
        <begin position="16"/>
        <end position="27"/>
    </location>
</feature>
<dbReference type="HOGENOM" id="CLU_012879_1_1_1"/>
<organism evidence="3 4">
    <name type="scientific">Aspergillus ruber (strain CBS 135680)</name>
    <dbReference type="NCBI Taxonomy" id="1388766"/>
    <lineage>
        <taxon>Eukaryota</taxon>
        <taxon>Fungi</taxon>
        <taxon>Dikarya</taxon>
        <taxon>Ascomycota</taxon>
        <taxon>Pezizomycotina</taxon>
        <taxon>Eurotiomycetes</taxon>
        <taxon>Eurotiomycetidae</taxon>
        <taxon>Eurotiales</taxon>
        <taxon>Aspergillaceae</taxon>
        <taxon>Aspergillus</taxon>
        <taxon>Aspergillus subgen. Aspergillus</taxon>
    </lineage>
</organism>
<sequence>MGRKEAGFLSIPMTPKDSNSDNPTSTGPVAGPERPKSVLSSRLWGIAYPLHLVALGLTVAVLQLSFREVYFADVGAYGLLGGLNVNEAIKGIQVAAKFHEIFMVASLAAIVSHLTRSCLLGKRGVPLGLVSAPFKVGSADYIFSREFFGSITRPYGLFSLGILLTTIVMLALGPASAMALVPSIGWWEVLNPYSGLDRPIWIGAHPEDLWPQSITPEPGETCTVESIVASCPAAGFRDLQSWASSNVKTGRPANITLMEPMSGTRRRLQSQFEDPSDETLLSYFPRTPDLNNVSTSERRGYEIYLNSAGITTLTTTASHWVTLLLGGFWTYANTMNLGLINRSARPKFKIDNAPIYEPLVSVRCAAYDYRSSRESQGYLTAPYVRNAFGATGLTDYNNIGWAVPQTAWNFSRPLNSLNFTWINVQALGVNASIGGLFSIPYPNVLSNGTALQESVLLPCTVEARWIASELVYDPMSSDILSDNVTDPINFAHGHHAEYDVLDNAARFGASPIINITDDWANQLNIPVRSHSIVPGDNTSIAGLAEMYLARTFRNQSLYTFVTTPDAQYQVNSSVFTRDLTQMIGTVLGLAVTDGLSRLRYGTRELNVIYHRNSTTTSSSSLISQAGPQGRVYNDTHASNLSSSLAASGSFYNLDVQRWGYGYGLETKASRFSVSILMLYGCIVLCYITWFNIQSYARPRSDWSLITNKWSTISEMLALAINSPPSTKLDGTCAGIEAKQSWKQIIRIREVEDKHLALVVGEGRNGHPRVQRNVQYGALPSVPVRPIPREAEQDER</sequence>
<dbReference type="Proteomes" id="UP000019804">
    <property type="component" value="Unassembled WGS sequence"/>
</dbReference>
<feature type="region of interest" description="Disordered" evidence="1">
    <location>
        <begin position="1"/>
        <end position="34"/>
    </location>
</feature>
<name>A0A017SAS0_ASPRC</name>
<dbReference type="AlphaFoldDB" id="A0A017SAS0"/>
<keyword evidence="2" id="KW-0812">Transmembrane</keyword>
<feature type="transmembrane region" description="Helical" evidence="2">
    <location>
        <begin position="155"/>
        <end position="173"/>
    </location>
</feature>
<keyword evidence="4" id="KW-1185">Reference proteome</keyword>
<evidence type="ECO:0000313" key="4">
    <source>
        <dbReference type="Proteomes" id="UP000019804"/>
    </source>
</evidence>
<dbReference type="EMBL" id="KK088430">
    <property type="protein sequence ID" value="EYE93729.1"/>
    <property type="molecule type" value="Genomic_DNA"/>
</dbReference>
<keyword evidence="2" id="KW-1133">Transmembrane helix</keyword>
<evidence type="ECO:0000256" key="2">
    <source>
        <dbReference type="SAM" id="Phobius"/>
    </source>
</evidence>
<keyword evidence="2" id="KW-0472">Membrane</keyword>
<evidence type="ECO:0000256" key="1">
    <source>
        <dbReference type="SAM" id="MobiDB-lite"/>
    </source>
</evidence>
<proteinExistence type="predicted"/>
<protein>
    <submittedName>
        <fullName evidence="3">Uncharacterized protein</fullName>
    </submittedName>
</protein>
<dbReference type="RefSeq" id="XP_040637417.1">
    <property type="nucleotide sequence ID" value="XM_040786930.1"/>
</dbReference>
<reference evidence="4" key="1">
    <citation type="journal article" date="2014" name="Nat. Commun.">
        <title>Genomic adaptations of the halophilic Dead Sea filamentous fungus Eurotium rubrum.</title>
        <authorList>
            <person name="Kis-Papo T."/>
            <person name="Weig A.R."/>
            <person name="Riley R."/>
            <person name="Persoh D."/>
            <person name="Salamov A."/>
            <person name="Sun H."/>
            <person name="Lipzen A."/>
            <person name="Wasser S.P."/>
            <person name="Rambold G."/>
            <person name="Grigoriev I.V."/>
            <person name="Nevo E."/>
        </authorList>
    </citation>
    <scope>NUCLEOTIDE SEQUENCE [LARGE SCALE GENOMIC DNA]</scope>
    <source>
        <strain evidence="4">CBS 135680</strain>
    </source>
</reference>